<protein>
    <submittedName>
        <fullName evidence="3">Acyl-coenzyme A synthetase/AMP-(Fatty) acid ligase</fullName>
    </submittedName>
</protein>
<evidence type="ECO:0000313" key="3">
    <source>
        <dbReference type="EMBL" id="PXX47574.1"/>
    </source>
</evidence>
<dbReference type="PANTHER" id="PTHR45398:SF1">
    <property type="entry name" value="ENZYME, PUTATIVE (JCVI)-RELATED"/>
    <property type="match status" value="1"/>
</dbReference>
<dbReference type="SUPFAM" id="SSF56801">
    <property type="entry name" value="Acetyl-CoA synthetase-like"/>
    <property type="match status" value="1"/>
</dbReference>
<dbReference type="InterPro" id="IPR000873">
    <property type="entry name" value="AMP-dep_synth/lig_dom"/>
</dbReference>
<proteinExistence type="predicted"/>
<keyword evidence="4" id="KW-1185">Reference proteome</keyword>
<dbReference type="GO" id="GO:0016874">
    <property type="term" value="F:ligase activity"/>
    <property type="evidence" value="ECO:0007669"/>
    <property type="project" value="UniProtKB-KW"/>
</dbReference>
<dbReference type="SUPFAM" id="SSF54637">
    <property type="entry name" value="Thioesterase/thiol ester dehydrase-isomerase"/>
    <property type="match status" value="1"/>
</dbReference>
<dbReference type="EMBL" id="QJKB01000001">
    <property type="protein sequence ID" value="PXX47574.1"/>
    <property type="molecule type" value="Genomic_DNA"/>
</dbReference>
<accession>A0A318K2P6</accession>
<dbReference type="RefSeq" id="WP_110253928.1">
    <property type="nucleotide sequence ID" value="NZ_QJKB01000001.1"/>
</dbReference>
<gene>
    <name evidence="3" type="ORF">DFR42_1011160</name>
</gene>
<name>A0A318K2P6_9BURK</name>
<organism evidence="3 4">
    <name type="scientific">Undibacterium pigrum</name>
    <dbReference type="NCBI Taxonomy" id="401470"/>
    <lineage>
        <taxon>Bacteria</taxon>
        <taxon>Pseudomonadati</taxon>
        <taxon>Pseudomonadota</taxon>
        <taxon>Betaproteobacteria</taxon>
        <taxon>Burkholderiales</taxon>
        <taxon>Oxalobacteraceae</taxon>
        <taxon>Undibacterium</taxon>
    </lineage>
</organism>
<dbReference type="Gene3D" id="3.30.300.30">
    <property type="match status" value="1"/>
</dbReference>
<evidence type="ECO:0000313" key="4">
    <source>
        <dbReference type="Proteomes" id="UP000247792"/>
    </source>
</evidence>
<dbReference type="Proteomes" id="UP000247792">
    <property type="component" value="Unassembled WGS sequence"/>
</dbReference>
<dbReference type="PANTHER" id="PTHR45398">
    <property type="match status" value="1"/>
</dbReference>
<reference evidence="3 4" key="1">
    <citation type="submission" date="2018-05" db="EMBL/GenBank/DDBJ databases">
        <title>Genomic Encyclopedia of Type Strains, Phase IV (KMG-IV): sequencing the most valuable type-strain genomes for metagenomic binning, comparative biology and taxonomic classification.</title>
        <authorList>
            <person name="Goeker M."/>
        </authorList>
    </citation>
    <scope>NUCLEOTIDE SEQUENCE [LARGE SCALE GENOMIC DNA]</scope>
    <source>
        <strain evidence="3 4">DSM 19792</strain>
    </source>
</reference>
<feature type="domain" description="AMP-dependent synthetase/ligase" evidence="1">
    <location>
        <begin position="116"/>
        <end position="283"/>
    </location>
</feature>
<evidence type="ECO:0000259" key="2">
    <source>
        <dbReference type="Pfam" id="PF22818"/>
    </source>
</evidence>
<sequence>MSDFSPDPCLALVARPGHAITGWNASGVVSHSDFMQRIGAWNVAIRNAPGTQFALYLEDSLEFSAALLAAWLENKTVWLTADTLPATCLALSKSVDAFLGEFPEEYQPVKAGINAAPVILKALDPDFTGLVVHTSGSTGQPQAIPKKLSQMMSEVASLEQVFGQRLGNAEIVSTVSHQHIYGLLFKVLWPLSAGRVIHALSVNFPEQLAQILAQRDCALIASPAHLKRLPEHLDWQAGKQRLRAIFSSGGPLAAETAYAVGDMLGHVPYEVYGSSETGGIAWRQRKPGAIESWEALPRVYLRIAKEDLLEVRSPHLGQIDWLRLADKAQLTDNGRLLLQGRSDRIVKIEEKRISLDAIEQALLASDLVSEARVIADHEVPGQRQKLSAFIVATEQGRQQLALEGKRAFNLRMRAILSELVEAIALPRRWRYLDQMPVNAQGKTTLAQLHALLDEAGDPRPRLPQIRLLEQAPEKVLFELIVPATLFYFDGHFSVAPVLPGVVQLDWVIKYAREYFALPPIFKSVHALKFQHVIHPEVPVMLELIHDVVKDSLQFRYFSEAGQHAGGRIIFANEKPAC</sequence>
<dbReference type="InterPro" id="IPR042099">
    <property type="entry name" value="ANL_N_sf"/>
</dbReference>
<comment type="caution">
    <text evidence="3">The sequence shown here is derived from an EMBL/GenBank/DDBJ whole genome shotgun (WGS) entry which is preliminary data.</text>
</comment>
<dbReference type="OrthoDB" id="9787658at2"/>
<evidence type="ECO:0000259" key="1">
    <source>
        <dbReference type="Pfam" id="PF00501"/>
    </source>
</evidence>
<dbReference type="Gene3D" id="3.10.129.10">
    <property type="entry name" value="Hotdog Thioesterase"/>
    <property type="match status" value="1"/>
</dbReference>
<dbReference type="InterPro" id="IPR054545">
    <property type="entry name" value="ApeI-like"/>
</dbReference>
<dbReference type="AlphaFoldDB" id="A0A318K2P6"/>
<dbReference type="Gene3D" id="3.40.50.12780">
    <property type="entry name" value="N-terminal domain of ligase-like"/>
    <property type="match status" value="1"/>
</dbReference>
<dbReference type="Pfam" id="PF00501">
    <property type="entry name" value="AMP-binding"/>
    <property type="match status" value="1"/>
</dbReference>
<dbReference type="InterPro" id="IPR045851">
    <property type="entry name" value="AMP-bd_C_sf"/>
</dbReference>
<dbReference type="InterPro" id="IPR029069">
    <property type="entry name" value="HotDog_dom_sf"/>
</dbReference>
<keyword evidence="3" id="KW-0436">Ligase</keyword>
<dbReference type="Pfam" id="PF22818">
    <property type="entry name" value="ApeI-like"/>
    <property type="match status" value="1"/>
</dbReference>
<feature type="domain" description="ApeI dehydratase-like" evidence="2">
    <location>
        <begin position="472"/>
        <end position="566"/>
    </location>
</feature>